<dbReference type="PANTHER" id="PTHR43489:SF7">
    <property type="entry name" value="3-DEHYDRO-D-GULOSIDE 4-EPIMERASE-RELATED"/>
    <property type="match status" value="1"/>
</dbReference>
<feature type="domain" description="Xylose isomerase-like TIM barrel" evidence="2">
    <location>
        <begin position="28"/>
        <end position="277"/>
    </location>
</feature>
<dbReference type="PANTHER" id="PTHR43489">
    <property type="entry name" value="ISOMERASE"/>
    <property type="match status" value="1"/>
</dbReference>
<dbReference type="InterPro" id="IPR050417">
    <property type="entry name" value="Sugar_Epim/Isomerase"/>
</dbReference>
<dbReference type="EMBL" id="FNXY01000003">
    <property type="protein sequence ID" value="SEI79321.1"/>
    <property type="molecule type" value="Genomic_DNA"/>
</dbReference>
<evidence type="ECO:0000256" key="1">
    <source>
        <dbReference type="ARBA" id="ARBA00023235"/>
    </source>
</evidence>
<organism evidence="3 4">
    <name type="scientific">Dyadobacter koreensis</name>
    <dbReference type="NCBI Taxonomy" id="408657"/>
    <lineage>
        <taxon>Bacteria</taxon>
        <taxon>Pseudomonadati</taxon>
        <taxon>Bacteroidota</taxon>
        <taxon>Cytophagia</taxon>
        <taxon>Cytophagales</taxon>
        <taxon>Spirosomataceae</taxon>
        <taxon>Dyadobacter</taxon>
    </lineage>
</organism>
<keyword evidence="1" id="KW-0413">Isomerase</keyword>
<protein>
    <submittedName>
        <fullName evidence="3">D-psicose/D-tagatose/L-ribulose 3-epimerase</fullName>
    </submittedName>
</protein>
<dbReference type="Proteomes" id="UP000199532">
    <property type="component" value="Unassembled WGS sequence"/>
</dbReference>
<keyword evidence="4" id="KW-1185">Reference proteome</keyword>
<accession>A0A1H6TH32</accession>
<dbReference type="AlphaFoldDB" id="A0A1H6TH32"/>
<name>A0A1H6TH32_9BACT</name>
<dbReference type="InterPro" id="IPR036237">
    <property type="entry name" value="Xyl_isomerase-like_sf"/>
</dbReference>
<dbReference type="RefSeq" id="WP_090335236.1">
    <property type="nucleotide sequence ID" value="NZ_FNXY01000003.1"/>
</dbReference>
<sequence>MLNPKFGASILSWIPPVWTPDAGLHAIKKTAETGFDILEILLPVSMDFDAATVKRQLKEHNIEALCTINLPKNCHIPFHPLEATTLIKAALDKTSELEVGFLGGVLHSGIGVFTGLPRTKEEEVIMCQVWTEVAAYAKTLGIKIGIEPVNRYESYICTAASETLTLIKKSGAENLGLHLDTFHMNIEESNFYDPVIQAGDKLLHVHMTESDRGMLGEGNVHWDELFKGLAEINYSGALILENFSSEIKELIGPTSLWRTSKYSAEDLAKGSLAFMKQMVEKYH</sequence>
<dbReference type="OrthoDB" id="9801426at2"/>
<evidence type="ECO:0000313" key="4">
    <source>
        <dbReference type="Proteomes" id="UP000199532"/>
    </source>
</evidence>
<dbReference type="InterPro" id="IPR013022">
    <property type="entry name" value="Xyl_isomerase-like_TIM-brl"/>
</dbReference>
<dbReference type="SUPFAM" id="SSF51658">
    <property type="entry name" value="Xylose isomerase-like"/>
    <property type="match status" value="1"/>
</dbReference>
<evidence type="ECO:0000313" key="3">
    <source>
        <dbReference type="EMBL" id="SEI79321.1"/>
    </source>
</evidence>
<evidence type="ECO:0000259" key="2">
    <source>
        <dbReference type="Pfam" id="PF01261"/>
    </source>
</evidence>
<dbReference type="Gene3D" id="3.20.20.150">
    <property type="entry name" value="Divalent-metal-dependent TIM barrel enzymes"/>
    <property type="match status" value="1"/>
</dbReference>
<reference evidence="3 4" key="1">
    <citation type="submission" date="2016-10" db="EMBL/GenBank/DDBJ databases">
        <authorList>
            <person name="de Groot N.N."/>
        </authorList>
    </citation>
    <scope>NUCLEOTIDE SEQUENCE [LARGE SCALE GENOMIC DNA]</scope>
    <source>
        <strain evidence="3 4">DSM 19938</strain>
    </source>
</reference>
<proteinExistence type="predicted"/>
<dbReference type="GO" id="GO:0016853">
    <property type="term" value="F:isomerase activity"/>
    <property type="evidence" value="ECO:0007669"/>
    <property type="project" value="UniProtKB-KW"/>
</dbReference>
<gene>
    <name evidence="3" type="ORF">SAMN04487995_2244</name>
</gene>
<dbReference type="STRING" id="408657.SAMN04487995_2244"/>
<dbReference type="Pfam" id="PF01261">
    <property type="entry name" value="AP_endonuc_2"/>
    <property type="match status" value="1"/>
</dbReference>